<proteinExistence type="predicted"/>
<dbReference type="GO" id="GO:0016746">
    <property type="term" value="F:acyltransferase activity"/>
    <property type="evidence" value="ECO:0007669"/>
    <property type="project" value="UniProtKB-KW"/>
</dbReference>
<keyword evidence="1" id="KW-1133">Transmembrane helix</keyword>
<evidence type="ECO:0000259" key="2">
    <source>
        <dbReference type="Pfam" id="PF01757"/>
    </source>
</evidence>
<feature type="domain" description="Acyltransferase 3" evidence="2">
    <location>
        <begin position="8"/>
        <end position="344"/>
    </location>
</feature>
<dbReference type="PANTHER" id="PTHR23028:SF131">
    <property type="entry name" value="BLR2367 PROTEIN"/>
    <property type="match status" value="1"/>
</dbReference>
<feature type="transmembrane region" description="Helical" evidence="1">
    <location>
        <begin position="231"/>
        <end position="254"/>
    </location>
</feature>
<name>A0ABP8G2M9_9SPHI</name>
<sequence length="370" mass="43028">MKERFEVLDIFRGLFSSLVVFFHMSAFSATPIINNNFVYNADLFVDFFFVLSGFVIAYSYQFISTGEQLGKFYKKRFFRLYPLHFIVLILFVVVELLKHSASGYVHVNKLDNASNNVTTFFTSLFLLNSVQLPGVHDVSWNIASWSISAEMIAYLVFGLSVTFINRNKLTANRNYVYGLVVLVAFALLFYFTGGFELTYTFNFGFLRGIAGFFAGVLCFNTYNSSKVWLKALSNSLFSFLEIAALAVTFVFVGYGHYFKQYGFIYEILFFFTILIFALEKGWLSSVLKKSKLLHETGKLSYSIYMIHTLVLSLFNVVFIRVLKLPPSAYSYLFVVNYLIIFFLSRWTFKHIEMRFNLSNKREGKRTWWLW</sequence>
<evidence type="ECO:0000313" key="4">
    <source>
        <dbReference type="Proteomes" id="UP001500582"/>
    </source>
</evidence>
<evidence type="ECO:0000256" key="1">
    <source>
        <dbReference type="SAM" id="Phobius"/>
    </source>
</evidence>
<gene>
    <name evidence="3" type="ORF">GCM10023149_12870</name>
</gene>
<organism evidence="3 4">
    <name type="scientific">Mucilaginibacter gynuensis</name>
    <dbReference type="NCBI Taxonomy" id="1302236"/>
    <lineage>
        <taxon>Bacteria</taxon>
        <taxon>Pseudomonadati</taxon>
        <taxon>Bacteroidota</taxon>
        <taxon>Sphingobacteriia</taxon>
        <taxon>Sphingobacteriales</taxon>
        <taxon>Sphingobacteriaceae</taxon>
        <taxon>Mucilaginibacter</taxon>
    </lineage>
</organism>
<dbReference type="InterPro" id="IPR050879">
    <property type="entry name" value="Acyltransferase_3"/>
</dbReference>
<dbReference type="PANTHER" id="PTHR23028">
    <property type="entry name" value="ACETYLTRANSFERASE"/>
    <property type="match status" value="1"/>
</dbReference>
<dbReference type="Proteomes" id="UP001500582">
    <property type="component" value="Unassembled WGS sequence"/>
</dbReference>
<evidence type="ECO:0000313" key="3">
    <source>
        <dbReference type="EMBL" id="GAA4316035.1"/>
    </source>
</evidence>
<keyword evidence="1" id="KW-0812">Transmembrane</keyword>
<feature type="transmembrane region" description="Helical" evidence="1">
    <location>
        <begin position="260"/>
        <end position="278"/>
    </location>
</feature>
<dbReference type="RefSeq" id="WP_345210187.1">
    <property type="nucleotide sequence ID" value="NZ_BAABFT010000002.1"/>
</dbReference>
<protein>
    <submittedName>
        <fullName evidence="3">Acyltransferase</fullName>
    </submittedName>
</protein>
<reference evidence="4" key="1">
    <citation type="journal article" date="2019" name="Int. J. Syst. Evol. Microbiol.">
        <title>The Global Catalogue of Microorganisms (GCM) 10K type strain sequencing project: providing services to taxonomists for standard genome sequencing and annotation.</title>
        <authorList>
            <consortium name="The Broad Institute Genomics Platform"/>
            <consortium name="The Broad Institute Genome Sequencing Center for Infectious Disease"/>
            <person name="Wu L."/>
            <person name="Ma J."/>
        </authorList>
    </citation>
    <scope>NUCLEOTIDE SEQUENCE [LARGE SCALE GENOMIC DNA]</scope>
    <source>
        <strain evidence="4">JCM 17705</strain>
    </source>
</reference>
<feature type="transmembrane region" description="Helical" evidence="1">
    <location>
        <begin position="199"/>
        <end position="219"/>
    </location>
</feature>
<dbReference type="InterPro" id="IPR002656">
    <property type="entry name" value="Acyl_transf_3_dom"/>
</dbReference>
<keyword evidence="1" id="KW-0472">Membrane</keyword>
<feature type="transmembrane region" description="Helical" evidence="1">
    <location>
        <begin position="12"/>
        <end position="33"/>
    </location>
</feature>
<comment type="caution">
    <text evidence="3">The sequence shown here is derived from an EMBL/GenBank/DDBJ whole genome shotgun (WGS) entry which is preliminary data.</text>
</comment>
<keyword evidence="3" id="KW-0012">Acyltransferase</keyword>
<accession>A0ABP8G2M9</accession>
<feature type="transmembrane region" description="Helical" evidence="1">
    <location>
        <begin position="328"/>
        <end position="348"/>
    </location>
</feature>
<feature type="transmembrane region" description="Helical" evidence="1">
    <location>
        <begin position="80"/>
        <end position="97"/>
    </location>
</feature>
<keyword evidence="4" id="KW-1185">Reference proteome</keyword>
<feature type="transmembrane region" description="Helical" evidence="1">
    <location>
        <begin position="299"/>
        <end position="322"/>
    </location>
</feature>
<feature type="transmembrane region" description="Helical" evidence="1">
    <location>
        <begin position="175"/>
        <end position="193"/>
    </location>
</feature>
<keyword evidence="3" id="KW-0808">Transferase</keyword>
<feature type="transmembrane region" description="Helical" evidence="1">
    <location>
        <begin position="39"/>
        <end position="60"/>
    </location>
</feature>
<feature type="transmembrane region" description="Helical" evidence="1">
    <location>
        <begin position="142"/>
        <end position="163"/>
    </location>
</feature>
<dbReference type="EMBL" id="BAABFT010000002">
    <property type="protein sequence ID" value="GAA4316035.1"/>
    <property type="molecule type" value="Genomic_DNA"/>
</dbReference>
<dbReference type="Pfam" id="PF01757">
    <property type="entry name" value="Acyl_transf_3"/>
    <property type="match status" value="1"/>
</dbReference>